<feature type="non-terminal residue" evidence="1">
    <location>
        <position position="123"/>
    </location>
</feature>
<dbReference type="SUPFAM" id="SSF51445">
    <property type="entry name" value="(Trans)glycosidases"/>
    <property type="match status" value="1"/>
</dbReference>
<dbReference type="InterPro" id="IPR017853">
    <property type="entry name" value="GH"/>
</dbReference>
<evidence type="ECO:0000313" key="2">
    <source>
        <dbReference type="Proteomes" id="UP000554004"/>
    </source>
</evidence>
<dbReference type="EMBL" id="JAAZAL010000078">
    <property type="protein sequence ID" value="NLE31055.1"/>
    <property type="molecule type" value="Genomic_DNA"/>
</dbReference>
<evidence type="ECO:0008006" key="3">
    <source>
        <dbReference type="Google" id="ProtNLM"/>
    </source>
</evidence>
<sequence>MNNSIVLGTSFSPEYAKSLGCENPLKLLKIINKELGIKDIRLGLRWNVVERDKKISLDYYDKYLKYLFKNDCKVCLNIGPIKIFRWPEEHIPRQISVKKGEYITPDMDIAKYSYQYFEKLLIL</sequence>
<evidence type="ECO:0000313" key="1">
    <source>
        <dbReference type="EMBL" id="NLE31055.1"/>
    </source>
</evidence>
<accession>A0A847ETJ7</accession>
<name>A0A847ETJ7_9BACT</name>
<dbReference type="AlphaFoldDB" id="A0A847ETJ7"/>
<proteinExistence type="predicted"/>
<gene>
    <name evidence="1" type="ORF">GX618_02145</name>
</gene>
<protein>
    <recommendedName>
        <fullName evidence="3">Glycoside hydrolase family 42 N-terminal domain-containing protein</fullName>
    </recommendedName>
</protein>
<reference evidence="1 2" key="1">
    <citation type="journal article" date="2020" name="Biotechnol. Biofuels">
        <title>New insights from the biogas microbiome by comprehensive genome-resolved metagenomics of nearly 1600 species originating from multiple anaerobic digesters.</title>
        <authorList>
            <person name="Campanaro S."/>
            <person name="Treu L."/>
            <person name="Rodriguez-R L.M."/>
            <person name="Kovalovszki A."/>
            <person name="Ziels R.M."/>
            <person name="Maus I."/>
            <person name="Zhu X."/>
            <person name="Kougias P.G."/>
            <person name="Basile A."/>
            <person name="Luo G."/>
            <person name="Schluter A."/>
            <person name="Konstantinidis K.T."/>
            <person name="Angelidaki I."/>
        </authorList>
    </citation>
    <scope>NUCLEOTIDE SEQUENCE [LARGE SCALE GENOMIC DNA]</scope>
    <source>
        <strain evidence="1">AS06rmzACSIP_421</strain>
    </source>
</reference>
<dbReference type="Proteomes" id="UP000554004">
    <property type="component" value="Unassembled WGS sequence"/>
</dbReference>
<comment type="caution">
    <text evidence="1">The sequence shown here is derived from an EMBL/GenBank/DDBJ whole genome shotgun (WGS) entry which is preliminary data.</text>
</comment>
<organism evidence="1 2">
    <name type="scientific">Candidatus Dojkabacteria bacterium</name>
    <dbReference type="NCBI Taxonomy" id="2099670"/>
    <lineage>
        <taxon>Bacteria</taxon>
        <taxon>Candidatus Dojkabacteria</taxon>
    </lineage>
</organism>